<accession>A0A9W9YS03</accession>
<evidence type="ECO:0000256" key="1">
    <source>
        <dbReference type="SAM" id="MobiDB-lite"/>
    </source>
</evidence>
<dbReference type="OrthoDB" id="2157345at2759"/>
<dbReference type="Proteomes" id="UP001163046">
    <property type="component" value="Unassembled WGS sequence"/>
</dbReference>
<feature type="compositionally biased region" description="Low complexity" evidence="1">
    <location>
        <begin position="222"/>
        <end position="260"/>
    </location>
</feature>
<sequence>MMMSLPSIAPRSPSPDRRGPRISPTRITITPDRTAAELKQERSPAGEKGETKKASRPRIQFFGAGDDDSEEDEDEKQSAVKFADKSLKSKPKAVFADTGRPKRAGVKFFQSDEEEEDEEEEGEDTAPVISVPPVVKVDKECWTHEPEFDRFLHLRIYKPECKKAETPFCSVAFNGQLLKTEIFEVEEETPDEIPPESLSPTPGAKTDSKKTEQTKNDKQKIGGKTSGTSVSGKKSGKMGVSRGASNRASSPSPSSRPTSGVAEKEKKPAAFKELMFKLPEDNGRVLGVPKEDITQEPLRFAVHPERIVR</sequence>
<keyword evidence="3" id="KW-1185">Reference proteome</keyword>
<comment type="caution">
    <text evidence="2">The sequence shown here is derived from an EMBL/GenBank/DDBJ whole genome shotgun (WGS) entry which is preliminary data.</text>
</comment>
<feature type="compositionally biased region" description="Acidic residues" evidence="1">
    <location>
        <begin position="65"/>
        <end position="75"/>
    </location>
</feature>
<dbReference type="EMBL" id="MU827304">
    <property type="protein sequence ID" value="KAJ7365195.1"/>
    <property type="molecule type" value="Genomic_DNA"/>
</dbReference>
<dbReference type="AlphaFoldDB" id="A0A9W9YS03"/>
<reference evidence="2" key="1">
    <citation type="submission" date="2023-01" db="EMBL/GenBank/DDBJ databases">
        <title>Genome assembly of the deep-sea coral Lophelia pertusa.</title>
        <authorList>
            <person name="Herrera S."/>
            <person name="Cordes E."/>
        </authorList>
    </citation>
    <scope>NUCLEOTIDE SEQUENCE</scope>
    <source>
        <strain evidence="2">USNM1676648</strain>
        <tissue evidence="2">Polyp</tissue>
    </source>
</reference>
<feature type="compositionally biased region" description="Basic and acidic residues" evidence="1">
    <location>
        <begin position="76"/>
        <end position="87"/>
    </location>
</feature>
<organism evidence="2 3">
    <name type="scientific">Desmophyllum pertusum</name>
    <dbReference type="NCBI Taxonomy" id="174260"/>
    <lineage>
        <taxon>Eukaryota</taxon>
        <taxon>Metazoa</taxon>
        <taxon>Cnidaria</taxon>
        <taxon>Anthozoa</taxon>
        <taxon>Hexacorallia</taxon>
        <taxon>Scleractinia</taxon>
        <taxon>Caryophylliina</taxon>
        <taxon>Caryophylliidae</taxon>
        <taxon>Desmophyllum</taxon>
    </lineage>
</organism>
<feature type="compositionally biased region" description="Basic and acidic residues" evidence="1">
    <location>
        <begin position="34"/>
        <end position="53"/>
    </location>
</feature>
<protein>
    <submittedName>
        <fullName evidence="2">Uncharacterized protein</fullName>
    </submittedName>
</protein>
<feature type="region of interest" description="Disordered" evidence="1">
    <location>
        <begin position="1"/>
        <end position="131"/>
    </location>
</feature>
<name>A0A9W9YS03_9CNID</name>
<evidence type="ECO:0000313" key="3">
    <source>
        <dbReference type="Proteomes" id="UP001163046"/>
    </source>
</evidence>
<feature type="region of interest" description="Disordered" evidence="1">
    <location>
        <begin position="186"/>
        <end position="267"/>
    </location>
</feature>
<feature type="compositionally biased region" description="Basic and acidic residues" evidence="1">
    <location>
        <begin position="206"/>
        <end position="220"/>
    </location>
</feature>
<feature type="compositionally biased region" description="Acidic residues" evidence="1">
    <location>
        <begin position="111"/>
        <end position="124"/>
    </location>
</feature>
<evidence type="ECO:0000313" key="2">
    <source>
        <dbReference type="EMBL" id="KAJ7365195.1"/>
    </source>
</evidence>
<proteinExistence type="predicted"/>
<gene>
    <name evidence="2" type="ORF">OS493_007846</name>
</gene>